<organism evidence="1 2">
    <name type="scientific">Volvox reticuliferus</name>
    <dbReference type="NCBI Taxonomy" id="1737510"/>
    <lineage>
        <taxon>Eukaryota</taxon>
        <taxon>Viridiplantae</taxon>
        <taxon>Chlorophyta</taxon>
        <taxon>core chlorophytes</taxon>
        <taxon>Chlorophyceae</taxon>
        <taxon>CS clade</taxon>
        <taxon>Chlamydomonadales</taxon>
        <taxon>Volvocaceae</taxon>
        <taxon>Volvox</taxon>
    </lineage>
</organism>
<gene>
    <name evidence="1" type="ORF">Vretimale_15559</name>
</gene>
<comment type="caution">
    <text evidence="1">The sequence shown here is derived from an EMBL/GenBank/DDBJ whole genome shotgun (WGS) entry which is preliminary data.</text>
</comment>
<dbReference type="Proteomes" id="UP000722791">
    <property type="component" value="Unassembled WGS sequence"/>
</dbReference>
<dbReference type="EMBL" id="BNCQ01000042">
    <property type="protein sequence ID" value="GIM12136.1"/>
    <property type="molecule type" value="Genomic_DNA"/>
</dbReference>
<protein>
    <submittedName>
        <fullName evidence="1">Uncharacterized protein</fullName>
    </submittedName>
</protein>
<evidence type="ECO:0000313" key="2">
    <source>
        <dbReference type="Proteomes" id="UP000722791"/>
    </source>
</evidence>
<accession>A0A8J4GP99</accession>
<sequence>MLSAKRNDCSRRGSIPAAATFGLPPLATRELILGACKDRLRAGSSGSWSCCTISPLEATPWPTAATGFTIPVALTAHRSLTGDASPLSPTGCCSSWTPVDTVSTEDMEWGRRKMDDGLPQLLAPCDPYAGSRAGSPAVRVAPGERQLEWVGEPTGEPSNSCGLVLKLAQRTAQGLEARSLARREIERRRMLSSRAISSWPLVVGAVA</sequence>
<evidence type="ECO:0000313" key="1">
    <source>
        <dbReference type="EMBL" id="GIM12136.1"/>
    </source>
</evidence>
<proteinExistence type="predicted"/>
<name>A0A8J4GP99_9CHLO</name>
<reference evidence="1" key="1">
    <citation type="journal article" date="2021" name="Proc. Natl. Acad. Sci. U.S.A.">
        <title>Three genomes in the algal genus Volvox reveal the fate of a haploid sex-determining region after a transition to homothallism.</title>
        <authorList>
            <person name="Yamamoto K."/>
            <person name="Hamaji T."/>
            <person name="Kawai-Toyooka H."/>
            <person name="Matsuzaki R."/>
            <person name="Takahashi F."/>
            <person name="Nishimura Y."/>
            <person name="Kawachi M."/>
            <person name="Noguchi H."/>
            <person name="Minakuchi Y."/>
            <person name="Umen J.G."/>
            <person name="Toyoda A."/>
            <person name="Nozaki H."/>
        </authorList>
    </citation>
    <scope>NUCLEOTIDE SEQUENCE</scope>
    <source>
        <strain evidence="1">NIES-3785</strain>
    </source>
</reference>
<dbReference type="AlphaFoldDB" id="A0A8J4GP99"/>